<accession>A0ABY3NTW1</accession>
<evidence type="ECO:0000313" key="1">
    <source>
        <dbReference type="EMBL" id="TYP08317.1"/>
    </source>
</evidence>
<name>A0ABY3NTW1_9GAMM</name>
<evidence type="ECO:0000313" key="2">
    <source>
        <dbReference type="Proteomes" id="UP000324170"/>
    </source>
</evidence>
<sequence length="42" mass="4831">MHDLSCNCDLCREWIKRAAGGQMFRENRQEMGDETVDVADIS</sequence>
<protein>
    <submittedName>
        <fullName evidence="1">Uncharacterized protein</fullName>
    </submittedName>
</protein>
<organism evidence="1 2">
    <name type="scientific">Xenorhabdus doucetiae</name>
    <dbReference type="NCBI Taxonomy" id="351671"/>
    <lineage>
        <taxon>Bacteria</taxon>
        <taxon>Pseudomonadati</taxon>
        <taxon>Pseudomonadota</taxon>
        <taxon>Gammaproteobacteria</taxon>
        <taxon>Enterobacterales</taxon>
        <taxon>Morganellaceae</taxon>
        <taxon>Xenorhabdus</taxon>
    </lineage>
</organism>
<reference evidence="1 2" key="1">
    <citation type="submission" date="2019-07" db="EMBL/GenBank/DDBJ databases">
        <title>Genomic Encyclopedia of Type Strains, Phase I: the one thousand microbial genomes (KMG-I) project.</title>
        <authorList>
            <person name="Kyrpides N."/>
        </authorList>
    </citation>
    <scope>NUCLEOTIDE SEQUENCE [LARGE SCALE GENOMIC DNA]</scope>
    <source>
        <strain evidence="1 2">DSM 17909</strain>
    </source>
</reference>
<gene>
    <name evidence="1" type="ORF">LY16_01558</name>
</gene>
<comment type="caution">
    <text evidence="1">The sequence shown here is derived from an EMBL/GenBank/DDBJ whole genome shotgun (WGS) entry which is preliminary data.</text>
</comment>
<dbReference type="Proteomes" id="UP000324170">
    <property type="component" value="Unassembled WGS sequence"/>
</dbReference>
<proteinExistence type="predicted"/>
<keyword evidence="2" id="KW-1185">Reference proteome</keyword>
<dbReference type="EMBL" id="VNHN01000020">
    <property type="protein sequence ID" value="TYP08317.1"/>
    <property type="molecule type" value="Genomic_DNA"/>
</dbReference>